<evidence type="ECO:0000256" key="1">
    <source>
        <dbReference type="SAM" id="SignalP"/>
    </source>
</evidence>
<dbReference type="RefSeq" id="WP_162231215.1">
    <property type="nucleotide sequence ID" value="NZ_LGIA01000164.1"/>
</dbReference>
<accession>A0A0L8V790</accession>
<reference evidence="3" key="1">
    <citation type="submission" date="2015-07" db="EMBL/GenBank/DDBJ databases">
        <title>Genome sequencing of Sunxiuqinia dokdonensis strain SK.</title>
        <authorList>
            <person name="Ahn S."/>
            <person name="Kim B.-C."/>
        </authorList>
    </citation>
    <scope>NUCLEOTIDE SEQUENCE [LARGE SCALE GENOMIC DNA]</scope>
    <source>
        <strain evidence="3">SK</strain>
    </source>
</reference>
<protein>
    <recommendedName>
        <fullName evidence="4">PDZ domain-containing protein</fullName>
    </recommendedName>
</protein>
<feature type="signal peptide" evidence="1">
    <location>
        <begin position="1"/>
        <end position="22"/>
    </location>
</feature>
<keyword evidence="3" id="KW-1185">Reference proteome</keyword>
<evidence type="ECO:0008006" key="4">
    <source>
        <dbReference type="Google" id="ProtNLM"/>
    </source>
</evidence>
<dbReference type="InterPro" id="IPR036034">
    <property type="entry name" value="PDZ_sf"/>
</dbReference>
<proteinExistence type="predicted"/>
<dbReference type="Proteomes" id="UP000036958">
    <property type="component" value="Unassembled WGS sequence"/>
</dbReference>
<keyword evidence="1" id="KW-0732">Signal</keyword>
<dbReference type="SUPFAM" id="SSF50630">
    <property type="entry name" value="Acid proteases"/>
    <property type="match status" value="1"/>
</dbReference>
<dbReference type="AlphaFoldDB" id="A0A0L8V790"/>
<dbReference type="Pfam" id="PF13650">
    <property type="entry name" value="Asp_protease_2"/>
    <property type="match status" value="1"/>
</dbReference>
<dbReference type="SUPFAM" id="SSF50156">
    <property type="entry name" value="PDZ domain-like"/>
    <property type="match status" value="1"/>
</dbReference>
<sequence length="416" mass="47357">MRKFISLLLLLPMLCYHPDSKAKWQNYFSNNQVQEIEVAVYSNSILVPVNIGGKVRNFLLDTGSPTFISPDLSKELKLEISNDSISALDYYGNSRKIPTTIIPELTLGNTKYENIKASITRPIQSFKPCNREIDGYLGSDFFTEKVLQIDIKNQMIRISSSIENIDLEEHQASNFDFLSEKQNTPLIYIYFPGEKAAEQVMFDTGSNNDFYRMRMSTLTQLLEAGILAHNYIVDTLDQTANRAGVFGKQKDSVNFQLELDTIQFIGTKIAHCPATTFSGGVKSVAGAPFLNLGIITLDYKNRRFYFQPYSKEPISLAPPFGMHLTHQNNRFVVHKIRPNSTAEINGIKQGYVLKEVNTIMMDSLSQCELIKGEWTSELRKDTIHFKFMNSENRDIEITLTTDRLNTLVSNYSRGWD</sequence>
<gene>
    <name evidence="2" type="ORF">NC99_27970</name>
</gene>
<dbReference type="InterPro" id="IPR021109">
    <property type="entry name" value="Peptidase_aspartic_dom_sf"/>
</dbReference>
<dbReference type="InterPro" id="IPR034122">
    <property type="entry name" value="Retropepsin-like_bacterial"/>
</dbReference>
<dbReference type="CDD" id="cd05483">
    <property type="entry name" value="retropepsin_like_bacteria"/>
    <property type="match status" value="1"/>
</dbReference>
<evidence type="ECO:0000313" key="2">
    <source>
        <dbReference type="EMBL" id="KOH44350.1"/>
    </source>
</evidence>
<dbReference type="STRING" id="1409788.NC99_27970"/>
<dbReference type="Gene3D" id="2.40.70.10">
    <property type="entry name" value="Acid Proteases"/>
    <property type="match status" value="1"/>
</dbReference>
<feature type="chain" id="PRO_5005591174" description="PDZ domain-containing protein" evidence="1">
    <location>
        <begin position="23"/>
        <end position="416"/>
    </location>
</feature>
<comment type="caution">
    <text evidence="2">The sequence shown here is derived from an EMBL/GenBank/DDBJ whole genome shotgun (WGS) entry which is preliminary data.</text>
</comment>
<dbReference type="EMBL" id="LGIA01000164">
    <property type="protein sequence ID" value="KOH44350.1"/>
    <property type="molecule type" value="Genomic_DNA"/>
</dbReference>
<name>A0A0L8V790_9BACT</name>
<evidence type="ECO:0000313" key="3">
    <source>
        <dbReference type="Proteomes" id="UP000036958"/>
    </source>
</evidence>
<organism evidence="2 3">
    <name type="scientific">Sunxiuqinia dokdonensis</name>
    <dbReference type="NCBI Taxonomy" id="1409788"/>
    <lineage>
        <taxon>Bacteria</taxon>
        <taxon>Pseudomonadati</taxon>
        <taxon>Bacteroidota</taxon>
        <taxon>Bacteroidia</taxon>
        <taxon>Marinilabiliales</taxon>
        <taxon>Prolixibacteraceae</taxon>
        <taxon>Sunxiuqinia</taxon>
    </lineage>
</organism>